<feature type="compositionally biased region" description="Polar residues" evidence="5">
    <location>
        <begin position="1582"/>
        <end position="1601"/>
    </location>
</feature>
<feature type="region of interest" description="Disordered" evidence="5">
    <location>
        <begin position="1798"/>
        <end position="1887"/>
    </location>
</feature>
<dbReference type="Gene3D" id="1.20.5.1160">
    <property type="entry name" value="Vasodilator-stimulated phosphoprotein"/>
    <property type="match status" value="1"/>
</dbReference>
<feature type="region of interest" description="Disordered" evidence="5">
    <location>
        <begin position="766"/>
        <end position="923"/>
    </location>
</feature>
<protein>
    <recommendedName>
        <fullName evidence="6">IF rod domain-containing protein</fullName>
    </recommendedName>
</protein>
<organism evidence="7 8">
    <name type="scientific">Pygocentrus nattereri</name>
    <name type="common">Red-bellied piranha</name>
    <dbReference type="NCBI Taxonomy" id="42514"/>
    <lineage>
        <taxon>Eukaryota</taxon>
        <taxon>Metazoa</taxon>
        <taxon>Chordata</taxon>
        <taxon>Craniata</taxon>
        <taxon>Vertebrata</taxon>
        <taxon>Euteleostomi</taxon>
        <taxon>Actinopterygii</taxon>
        <taxon>Neopterygii</taxon>
        <taxon>Teleostei</taxon>
        <taxon>Ostariophysi</taxon>
        <taxon>Characiformes</taxon>
        <taxon>Characoidei</taxon>
        <taxon>Pygocentrus</taxon>
    </lineage>
</organism>
<feature type="compositionally biased region" description="Acidic residues" evidence="5">
    <location>
        <begin position="1874"/>
        <end position="1887"/>
    </location>
</feature>
<evidence type="ECO:0000256" key="1">
    <source>
        <dbReference type="ARBA" id="ARBA00022754"/>
    </source>
</evidence>
<dbReference type="InterPro" id="IPR031211">
    <property type="entry name" value="Nestin"/>
</dbReference>
<evidence type="ECO:0000256" key="3">
    <source>
        <dbReference type="RuleBase" id="RU000685"/>
    </source>
</evidence>
<dbReference type="InterPro" id="IPR018039">
    <property type="entry name" value="IF_conserved"/>
</dbReference>
<dbReference type="Pfam" id="PF00038">
    <property type="entry name" value="Filament"/>
    <property type="match status" value="1"/>
</dbReference>
<feature type="compositionally biased region" description="Basic and acidic residues" evidence="5">
    <location>
        <begin position="842"/>
        <end position="851"/>
    </location>
</feature>
<proteinExistence type="inferred from homology"/>
<feature type="compositionally biased region" description="Polar residues" evidence="5">
    <location>
        <begin position="1672"/>
        <end position="1687"/>
    </location>
</feature>
<evidence type="ECO:0000256" key="2">
    <source>
        <dbReference type="ARBA" id="ARBA00023054"/>
    </source>
</evidence>
<name>A0A3B4C845_PYGNA</name>
<dbReference type="PROSITE" id="PS51842">
    <property type="entry name" value="IF_ROD_2"/>
    <property type="match status" value="1"/>
</dbReference>
<sequence>MEIPSVRQLLPHIGEEKYQMLELNKRLESYLGRVKLLEEENQLLRGEIQALQRNRDTTGQIQTHEEALNLARREVQAAWMKKDRAELEVSNLVEEMEALNAQRQKERSAQAEAKGKLVEYKKMLEDEWRTQIWLRQQAANLEKEVSLQVQVHQEEMASLKSTSAVSKPILLAPQHGQTISLQGLGEEYSQRAAQAWQEAAGVYQRQVEQLEDSLNRARAQMAQINQEKKENQLYVQDLAKELESTKVKRELLEKNIAQLRERQNQELQQLQVQVEALESEKVDLGEQIGDLLVDTRDLLETKMCLGLEVATYRALLDSESLRVNSRSTRKTSVWTESLLEALSKPHGIHPGTQTISASALLSSPLTTSRSTTHSKANLMTPIGSWSLTRSTQDTLKTVQNGEKEEGISKGTATFHRTSIATSTRSLTGTGLVPFTPKNAHEEVSCTTAVSDCVVPPAVDEPDTIPSAHIKDDLQKTTLSIHVKEDLEEPTLSAHVKEDLEEPTLSAHVKEDLEEPTLNEHVKEDLEEPTLSAHVRKDLEEPTLSAHVKEDLEEPTLSAHVKEDLEEPTLSEHVKEDLEEPTLSAHVKEDLEEPTLSAHVKEDLEEPTLSAHVKEDLEEPTLSEHVKEDLEEPTLSAHVKEDLEEPTLSAHVKEDLEEPTLSAHVKEDLEEPTLNEHVKEDLEEPTLSAHVRKDLEEPTLSAHVKEDLEEPTLSAHVKEDLEEPTLSEHVKEDLEEPTLSAHVKEDLEEPTLSAHVKEDLEEPALSAHVKEDLEEPTLSAHVKEDLEEPTLNEHVKEDLEEPTLSAHVKEDLEEPTLSEHVKEDLEEPTLSEHVKEDLEEPTLSEHVKKDLEEPTLSAHVKEDLEEPTLSAHVKEDLEEPTLSAHVKEDLEEPTLNEHVKEDLEEPTLNEHVKEDLEEPTISKYVKDDLQEPTFSEHVSEDLQKILTENQSKARQDTSGPEKAALISLPAGHLSSLPQTPEGEASSNLHTENTKGSEDGEEEETEVSTEMAQISHAPMFSWEENDTAIPEEKDVVSELELESENTSENYMQESRRDNTLTDLKQLGEDSENPALRLYEQTAFHSIDAFSHDGKKNEIITWEGDAKESVSNIPGMESLDSAPEVERQSIERWEEMDMTEEIEDEAEVERCGTDEQECHHSDVELQEEETKSDSETEEIKMEVKKEEKVSDGEEEKEEEERNMDEDIAVIDENSANTGKEPIIQGSSALEVEVDLHRNSEHTEETTDLVVDTYQDDHLLVEDHAEEEQIQSDEDESLNISASWRTDLGEADSYNQENTLADTRPLIHYKSDEEADANTQVSHMGVSDSEEEREKYEEVLMWSQNITKRFDTMEDLSEQPENAYSDDVVLAESAQTVVEENIDEITKEDPVEPVSEDIIQGKITDVDINVDLLKDDTLVDLVENDFRNREESSQGVEKTEKKNQVLLVQEREENSGLEDWSQSFVSETEQHALPFEQPATGEDNIAITNDNTESCNMESFVQIKSEGEGESGVKTHSDYFPLVTDKPQLEPYQEQALEEESLEMSSTETTYSDVFPTESNLTEEQAFTKEEEDKQSNLFTHADFTDNLSQHSGLNSQPKSQTNIANSDLEESNSSEDESPNASQCSHLLSHAAMSTKLLDFSNTAKSGDASKHDSVSFTGLLEEVMKGRFEKDSIENYSTSQEAEWESVSQNKEEEQLSVDNSSSGMHGNNSSLLQMQEWEDMDHPDITGASNNILSGMTIKDNNKASEKEDIFQGSVLNEEPQTKEKENDLHSFFTSSIKEDIWNATKYEMAATFVSNESIDTTNTIHPNQSMNFEEDWGDLGSLKAANGKPEKEMSMSTAQSEEEEKREEQEMPQAKQLQCQDVKVGQVEAVQSDDSVDDGDSWSSGEE</sequence>
<evidence type="ECO:0000313" key="7">
    <source>
        <dbReference type="Ensembl" id="ENSPNAP00000006614.2"/>
    </source>
</evidence>
<feature type="region of interest" description="Disordered" evidence="5">
    <location>
        <begin position="1424"/>
        <end position="1483"/>
    </location>
</feature>
<dbReference type="PANTHER" id="PTHR47051">
    <property type="entry name" value="NESTIN"/>
    <property type="match status" value="1"/>
</dbReference>
<feature type="region of interest" description="Disordered" evidence="5">
    <location>
        <begin position="1285"/>
        <end position="1328"/>
    </location>
</feature>
<feature type="domain" description="IF rod" evidence="6">
    <location>
        <begin position="16"/>
        <end position="323"/>
    </location>
</feature>
<dbReference type="Proteomes" id="UP001501920">
    <property type="component" value="Chromosome 3"/>
</dbReference>
<dbReference type="Gene3D" id="1.20.5.170">
    <property type="match status" value="1"/>
</dbReference>
<feature type="compositionally biased region" description="Basic and acidic residues" evidence="5">
    <location>
        <begin position="1121"/>
        <end position="1132"/>
    </location>
</feature>
<dbReference type="GeneTree" id="ENSGT00940000167106"/>
<dbReference type="GO" id="GO:0005882">
    <property type="term" value="C:intermediate filament"/>
    <property type="evidence" value="ECO:0007669"/>
    <property type="project" value="UniProtKB-KW"/>
</dbReference>
<accession>A0A3B4C845</accession>
<keyword evidence="8" id="KW-1185">Reference proteome</keyword>
<dbReference type="SMART" id="SM01391">
    <property type="entry name" value="Filament"/>
    <property type="match status" value="1"/>
</dbReference>
<gene>
    <name evidence="7" type="primary">NES</name>
</gene>
<feature type="compositionally biased region" description="Acidic residues" evidence="5">
    <location>
        <begin position="1189"/>
        <end position="1206"/>
    </location>
</feature>
<reference evidence="7" key="2">
    <citation type="submission" date="2025-08" db="UniProtKB">
        <authorList>
            <consortium name="Ensembl"/>
        </authorList>
    </citation>
    <scope>IDENTIFICATION</scope>
</reference>
<keyword evidence="1 3" id="KW-0403">Intermediate filament</keyword>
<feature type="compositionally biased region" description="Acidic residues" evidence="5">
    <location>
        <begin position="1133"/>
        <end position="1144"/>
    </location>
</feature>
<dbReference type="RefSeq" id="XP_017537524.2">
    <property type="nucleotide sequence ID" value="XM_017682035.2"/>
</dbReference>
<feature type="compositionally biased region" description="Polar residues" evidence="5">
    <location>
        <begin position="1798"/>
        <end position="1811"/>
    </location>
</feature>
<feature type="compositionally biased region" description="Basic and acidic residues" evidence="5">
    <location>
        <begin position="1562"/>
        <end position="1571"/>
    </location>
</feature>
<reference evidence="7" key="3">
    <citation type="submission" date="2025-09" db="UniProtKB">
        <authorList>
            <consortium name="Ensembl"/>
        </authorList>
    </citation>
    <scope>IDENTIFICATION</scope>
</reference>
<evidence type="ECO:0000256" key="4">
    <source>
        <dbReference type="SAM" id="Coils"/>
    </source>
</evidence>
<feature type="region of interest" description="Disordered" evidence="5">
    <location>
        <begin position="1497"/>
        <end position="1624"/>
    </location>
</feature>
<dbReference type="PROSITE" id="PS00226">
    <property type="entry name" value="IF_ROD_1"/>
    <property type="match status" value="1"/>
</dbReference>
<feature type="coiled-coil region" evidence="4">
    <location>
        <begin position="20"/>
        <end position="116"/>
    </location>
</feature>
<evidence type="ECO:0000256" key="5">
    <source>
        <dbReference type="SAM" id="MobiDB-lite"/>
    </source>
</evidence>
<feature type="region of interest" description="Disordered" evidence="5">
    <location>
        <begin position="489"/>
        <end position="744"/>
    </location>
</feature>
<feature type="region of interest" description="Disordered" evidence="5">
    <location>
        <begin position="1107"/>
        <end position="1223"/>
    </location>
</feature>
<feature type="region of interest" description="Disordered" evidence="5">
    <location>
        <begin position="971"/>
        <end position="1057"/>
    </location>
</feature>
<dbReference type="GO" id="GO:0030844">
    <property type="term" value="P:positive regulation of intermediate filament depolymerization"/>
    <property type="evidence" value="ECO:0007669"/>
    <property type="project" value="TreeGrafter"/>
</dbReference>
<dbReference type="Ensembl" id="ENSPNAT00000003274.2">
    <property type="protein sequence ID" value="ENSPNAP00000006614.2"/>
    <property type="gene ID" value="ENSPNAG00000012619.2"/>
</dbReference>
<feature type="compositionally biased region" description="Basic and acidic residues" evidence="5">
    <location>
        <begin position="1501"/>
        <end position="1513"/>
    </location>
</feature>
<evidence type="ECO:0000259" key="6">
    <source>
        <dbReference type="PROSITE" id="PS51842"/>
    </source>
</evidence>
<feature type="compositionally biased region" description="Low complexity" evidence="5">
    <location>
        <begin position="1698"/>
        <end position="1707"/>
    </location>
</feature>
<dbReference type="GO" id="GO:0031730">
    <property type="term" value="F:CCR5 chemokine receptor binding"/>
    <property type="evidence" value="ECO:0007669"/>
    <property type="project" value="TreeGrafter"/>
</dbReference>
<dbReference type="GO" id="GO:0019215">
    <property type="term" value="F:intermediate filament binding"/>
    <property type="evidence" value="ECO:0007669"/>
    <property type="project" value="InterPro"/>
</dbReference>
<dbReference type="InterPro" id="IPR039008">
    <property type="entry name" value="IF_rod_dom"/>
</dbReference>
<feature type="compositionally biased region" description="Basic and acidic residues" evidence="5">
    <location>
        <begin position="1145"/>
        <end position="1188"/>
    </location>
</feature>
<keyword evidence="2 4" id="KW-0175">Coiled coil</keyword>
<feature type="coiled-coil region" evidence="4">
    <location>
        <begin position="193"/>
        <end position="287"/>
    </location>
</feature>
<reference evidence="7 8" key="1">
    <citation type="submission" date="2020-10" db="EMBL/GenBank/DDBJ databases">
        <title>Pygocentrus nattereri (red-bellied piranha) genome, fPygNat1, primary haplotype.</title>
        <authorList>
            <person name="Myers G."/>
            <person name="Meyer A."/>
            <person name="Karagic N."/>
            <person name="Pippel M."/>
            <person name="Winkler S."/>
            <person name="Tracey A."/>
            <person name="Wood J."/>
            <person name="Formenti G."/>
            <person name="Howe K."/>
            <person name="Fedrigo O."/>
            <person name="Jarvis E.D."/>
        </authorList>
    </citation>
    <scope>NUCLEOTIDE SEQUENCE [LARGE SCALE GENOMIC DNA]</scope>
</reference>
<dbReference type="PANTHER" id="PTHR47051:SF1">
    <property type="entry name" value="NESTIN"/>
    <property type="match status" value="1"/>
</dbReference>
<feature type="compositionally biased region" description="Acidic residues" evidence="5">
    <location>
        <begin position="1604"/>
        <end position="1615"/>
    </location>
</feature>
<feature type="region of interest" description="Disordered" evidence="5">
    <location>
        <begin position="1669"/>
        <end position="1707"/>
    </location>
</feature>
<dbReference type="SUPFAM" id="SSF64593">
    <property type="entry name" value="Intermediate filament protein, coiled coil region"/>
    <property type="match status" value="2"/>
</dbReference>
<dbReference type="STRING" id="42514.ENSPNAP00000006614"/>
<dbReference type="GeneID" id="108410779"/>
<comment type="similarity">
    <text evidence="3">Belongs to the intermediate filament family.</text>
</comment>
<feature type="compositionally biased region" description="Basic and acidic residues" evidence="5">
    <location>
        <begin position="1424"/>
        <end position="1450"/>
    </location>
</feature>
<evidence type="ECO:0000313" key="8">
    <source>
        <dbReference type="Proteomes" id="UP001501920"/>
    </source>
</evidence>